<dbReference type="PANTHER" id="PTHR37845:SF1">
    <property type="entry name" value="SEQUENCE ORPHAN"/>
    <property type="match status" value="1"/>
</dbReference>
<dbReference type="Proteomes" id="UP000073492">
    <property type="component" value="Unassembled WGS sequence"/>
</dbReference>
<organism evidence="1 2">
    <name type="scientific">Pseudocercospora musae</name>
    <dbReference type="NCBI Taxonomy" id="113226"/>
    <lineage>
        <taxon>Eukaryota</taxon>
        <taxon>Fungi</taxon>
        <taxon>Dikarya</taxon>
        <taxon>Ascomycota</taxon>
        <taxon>Pezizomycotina</taxon>
        <taxon>Dothideomycetes</taxon>
        <taxon>Dothideomycetidae</taxon>
        <taxon>Mycosphaerellales</taxon>
        <taxon>Mycosphaerellaceae</taxon>
        <taxon>Pseudocercospora</taxon>
    </lineage>
</organism>
<dbReference type="GO" id="GO:0005739">
    <property type="term" value="C:mitochondrion"/>
    <property type="evidence" value="ECO:0007669"/>
    <property type="project" value="TreeGrafter"/>
</dbReference>
<comment type="caution">
    <text evidence="1">The sequence shown here is derived from an EMBL/GenBank/DDBJ whole genome shotgun (WGS) entry which is preliminary data.</text>
</comment>
<sequence length="435" mass="47741">MDATRISVPSQCLSYEAQTQRTTVFDVPFADQSAHIKTDGSFADSRAGSEPQKTGLTKFSQSLRLFLARFFHPPPLEVALYLITNVCTISCSYIQLATIRHHITESNRLLAHTAEEDSSRCTRLDIWVRTSMAAGLGDQQHRDTVQHSKNQKQFETNSSAPILDTMGGGGLKGKEQWNTKNLSQRLVVDAGCAIAAGAAVAPVVSMIDRAIMENASGKQRLMTSIKNSMSKLVLRPHLYLTSKPFALIVMVYGGTYLSANFLDTFKSTTRSRPASHVTHGAAKFAATSAANLSLTMIKDSQFTKMFGTVSNRPVPPVTYALFALRDAMTIFASFNLPPMIAPRLPMTEAAEKVVSRTSAAQFLAPAAIQLVSTPFHLYGLDLYNRNGGTPFSDRLNKVRIDWLKSSLARMCRIVPAFGFGGVLNNSLRLHFQKQL</sequence>
<proteinExistence type="predicted"/>
<dbReference type="EMBL" id="LFZO01000004">
    <property type="protein sequence ID" value="KXT18697.1"/>
    <property type="molecule type" value="Genomic_DNA"/>
</dbReference>
<dbReference type="AlphaFoldDB" id="A0A139IVV9"/>
<gene>
    <name evidence="1" type="ORF">AC579_2715</name>
</gene>
<dbReference type="EMBL" id="LFZO01000004">
    <property type="protein sequence ID" value="KXT18698.1"/>
    <property type="molecule type" value="Genomic_DNA"/>
</dbReference>
<dbReference type="EMBL" id="LFZO01000004">
    <property type="protein sequence ID" value="KXT18699.1"/>
    <property type="molecule type" value="Genomic_DNA"/>
</dbReference>
<protein>
    <recommendedName>
        <fullName evidence="3">Sequence orphan</fullName>
    </recommendedName>
</protein>
<dbReference type="EMBL" id="LFZO01000004">
    <property type="protein sequence ID" value="KXT18696.1"/>
    <property type="molecule type" value="Genomic_DNA"/>
</dbReference>
<dbReference type="PANTHER" id="PTHR37845">
    <property type="entry name" value="SEQUENCE ORPHAN"/>
    <property type="match status" value="1"/>
</dbReference>
<name>A0A139IVV9_9PEZI</name>
<evidence type="ECO:0000313" key="1">
    <source>
        <dbReference type="EMBL" id="KXT18696.1"/>
    </source>
</evidence>
<dbReference type="OrthoDB" id="275936at2759"/>
<dbReference type="InterPro" id="IPR038781">
    <property type="entry name" value="C365.16-ike"/>
</dbReference>
<accession>A0A139IVV9</accession>
<evidence type="ECO:0008006" key="3">
    <source>
        <dbReference type="Google" id="ProtNLM"/>
    </source>
</evidence>
<dbReference type="EMBL" id="LFZO01000004">
    <property type="protein sequence ID" value="KXT18700.1"/>
    <property type="molecule type" value="Genomic_DNA"/>
</dbReference>
<keyword evidence="2" id="KW-1185">Reference proteome</keyword>
<reference evidence="1 2" key="1">
    <citation type="submission" date="2015-07" db="EMBL/GenBank/DDBJ databases">
        <title>Comparative genomics of the Sigatoka disease complex on banana suggests a link between parallel evolutionary changes in Pseudocercospora fijiensis and Pseudocercospora eumusae and increased virulence on the banana host.</title>
        <authorList>
            <person name="Chang T.-C."/>
            <person name="Salvucci A."/>
            <person name="Crous P.W."/>
            <person name="Stergiopoulos I."/>
        </authorList>
    </citation>
    <scope>NUCLEOTIDE SEQUENCE [LARGE SCALE GENOMIC DNA]</scope>
    <source>
        <strain evidence="1 2">CBS 116634</strain>
    </source>
</reference>
<evidence type="ECO:0000313" key="2">
    <source>
        <dbReference type="Proteomes" id="UP000073492"/>
    </source>
</evidence>
<dbReference type="EMBL" id="LFZO01000004">
    <property type="protein sequence ID" value="KXT18702.1"/>
    <property type="molecule type" value="Genomic_DNA"/>
</dbReference>